<evidence type="ECO:0000256" key="1">
    <source>
        <dbReference type="ARBA" id="ARBA00005234"/>
    </source>
</evidence>
<dbReference type="GO" id="GO:0005634">
    <property type="term" value="C:nucleus"/>
    <property type="evidence" value="ECO:0007669"/>
    <property type="project" value="TreeGrafter"/>
</dbReference>
<dbReference type="PANTHER" id="PTHR12606:SF141">
    <property type="entry name" value="GH15225P-RELATED"/>
    <property type="match status" value="1"/>
</dbReference>
<evidence type="ECO:0000256" key="4">
    <source>
        <dbReference type="ARBA" id="ARBA00022807"/>
    </source>
</evidence>
<evidence type="ECO:0000256" key="5">
    <source>
        <dbReference type="SAM" id="Coils"/>
    </source>
</evidence>
<dbReference type="PANTHER" id="PTHR12606">
    <property type="entry name" value="SENTRIN/SUMO-SPECIFIC PROTEASE"/>
    <property type="match status" value="1"/>
</dbReference>
<evidence type="ECO:0000256" key="6">
    <source>
        <dbReference type="SAM" id="MobiDB-lite"/>
    </source>
</evidence>
<reference evidence="9" key="1">
    <citation type="submission" date="2025-08" db="UniProtKB">
        <authorList>
            <consortium name="RefSeq"/>
        </authorList>
    </citation>
    <scope>IDENTIFICATION</scope>
    <source>
        <tissue evidence="9">Tentacle</tissue>
    </source>
</reference>
<feature type="domain" description="Ubiquitin-like protease family profile" evidence="7">
    <location>
        <begin position="568"/>
        <end position="730"/>
    </location>
</feature>
<dbReference type="Gene3D" id="3.40.395.10">
    <property type="entry name" value="Adenoviral Proteinase, Chain A"/>
    <property type="match status" value="1"/>
</dbReference>
<dbReference type="KEGG" id="aten:116306722"/>
<dbReference type="SUPFAM" id="SSF54001">
    <property type="entry name" value="Cysteine proteinases"/>
    <property type="match status" value="1"/>
</dbReference>
<dbReference type="FunCoup" id="A0A6P8J5E0">
    <property type="interactions" value="2239"/>
</dbReference>
<organism evidence="8 9">
    <name type="scientific">Actinia tenebrosa</name>
    <name type="common">Australian red waratah sea anemone</name>
    <dbReference type="NCBI Taxonomy" id="6105"/>
    <lineage>
        <taxon>Eukaryota</taxon>
        <taxon>Metazoa</taxon>
        <taxon>Cnidaria</taxon>
        <taxon>Anthozoa</taxon>
        <taxon>Hexacorallia</taxon>
        <taxon>Actiniaria</taxon>
        <taxon>Actiniidae</taxon>
        <taxon>Actinia</taxon>
    </lineage>
</organism>
<keyword evidence="3" id="KW-0378">Hydrolase</keyword>
<keyword evidence="2" id="KW-0645">Protease</keyword>
<proteinExistence type="inferred from homology"/>
<dbReference type="GO" id="GO:0016929">
    <property type="term" value="F:deSUMOylase activity"/>
    <property type="evidence" value="ECO:0007669"/>
    <property type="project" value="TreeGrafter"/>
</dbReference>
<feature type="region of interest" description="Disordered" evidence="6">
    <location>
        <begin position="144"/>
        <end position="169"/>
    </location>
</feature>
<keyword evidence="8" id="KW-1185">Reference proteome</keyword>
<evidence type="ECO:0000313" key="8">
    <source>
        <dbReference type="Proteomes" id="UP000515163"/>
    </source>
</evidence>
<sequence length="760" mass="86926">MFGSVLEKFRSSPNKNEPKPINTEENKSRKREVVVEDQATDVLQTPPYKRSRNTGDPGPITFFSDLLTNAMSFTRKYNPFWRYVVGKQNEDEPKTIATIDLEAENNDGKKIKSSSTDQDVVYLGTLLREDVISGDKQRVRYTATRQAKEKESEQSKPSSLSDSIRGRKPLHISRMEKAPSFSYMHQSTPLQPDEQVRGRIPVFAIPDEPSPLPLPQSDWKHKTYSAKNYGGIKENKTSHPVYQRAPEGPKPLTNQQKSSLLTENKAFVNSFNVSQKPTASSLQGKIRVRQIRESPRKPAPLRRQRNTAIDVIRLAEKERYKQLLSQFTSACIPSSNMNDTTLDSNKENSVINISSNSSASENSIFAAKPTEIHIRQPRSFEGSVLSPRSRLLPRHQTAHHSTPLSPVSHPTILKVIPSTSKSHTRNEHVEDLLLHSKQESAGLVNQSTISFRTPQPMAKEDEILSGTWTKKWRNILSPENLQRERQLAKIAREEEKLRLLKAKRIGEQESAIEEVRERIRIEEESEEEEELEEDMAELIPLTEKMQREVDRALGPGNASETLADGFKISITRGDLTTLSNLNWLNDEIINIYFSLIADRSKSEGYPKVHTFNSFFYPKLIKSGCDSLKRWTRRVDIFSMDMIIVPIHLGMHWCLAVIDFRNKTIKYFDSLKGSNNQCLDALQKYLAQESKDKKKVSFDSIGWTLSCPKDIPEQLNGCDCGVFACTYAEFITRDAKLTFNQHHMPYFRRRMVYEILKMKLL</sequence>
<dbReference type="InterPro" id="IPR038765">
    <property type="entry name" value="Papain-like_cys_pep_sf"/>
</dbReference>
<gene>
    <name evidence="9" type="primary">LOC116306722</name>
</gene>
<dbReference type="FunFam" id="3.40.395.10:FF:000001">
    <property type="entry name" value="Sentrin-specific protease 1"/>
    <property type="match status" value="1"/>
</dbReference>
<evidence type="ECO:0000256" key="3">
    <source>
        <dbReference type="ARBA" id="ARBA00022801"/>
    </source>
</evidence>
<dbReference type="OrthoDB" id="5989617at2759"/>
<name>A0A6P8J5E0_ACTTE</name>
<evidence type="ECO:0000256" key="2">
    <source>
        <dbReference type="ARBA" id="ARBA00022670"/>
    </source>
</evidence>
<protein>
    <submittedName>
        <fullName evidence="9">Sentrin-specific protease 1-like</fullName>
    </submittedName>
</protein>
<dbReference type="PROSITE" id="PS50600">
    <property type="entry name" value="ULP_PROTEASE"/>
    <property type="match status" value="1"/>
</dbReference>
<dbReference type="InParanoid" id="A0A6P8J5E0"/>
<comment type="similarity">
    <text evidence="1">Belongs to the peptidase C48 family.</text>
</comment>
<evidence type="ECO:0000313" key="9">
    <source>
        <dbReference type="RefSeq" id="XP_031572675.1"/>
    </source>
</evidence>
<dbReference type="GO" id="GO:0060255">
    <property type="term" value="P:regulation of macromolecule metabolic process"/>
    <property type="evidence" value="ECO:0007669"/>
    <property type="project" value="UniProtKB-ARBA"/>
</dbReference>
<dbReference type="RefSeq" id="XP_031572675.1">
    <property type="nucleotide sequence ID" value="XM_031716815.1"/>
</dbReference>
<dbReference type="GO" id="GO:0016926">
    <property type="term" value="P:protein desumoylation"/>
    <property type="evidence" value="ECO:0007669"/>
    <property type="project" value="TreeGrafter"/>
</dbReference>
<feature type="region of interest" description="Disordered" evidence="6">
    <location>
        <begin position="1"/>
        <end position="56"/>
    </location>
</feature>
<dbReference type="InterPro" id="IPR003653">
    <property type="entry name" value="Peptidase_C48_C"/>
</dbReference>
<dbReference type="Proteomes" id="UP000515163">
    <property type="component" value="Unplaced"/>
</dbReference>
<accession>A0A6P8J5E0</accession>
<dbReference type="Pfam" id="PF02902">
    <property type="entry name" value="Peptidase_C48"/>
    <property type="match status" value="1"/>
</dbReference>
<dbReference type="AlphaFoldDB" id="A0A6P8J5E0"/>
<dbReference type="GeneID" id="116306722"/>
<feature type="coiled-coil region" evidence="5">
    <location>
        <begin position="483"/>
        <end position="534"/>
    </location>
</feature>
<keyword evidence="4" id="KW-0788">Thiol protease</keyword>
<keyword evidence="5" id="KW-0175">Coiled coil</keyword>
<evidence type="ECO:0000259" key="7">
    <source>
        <dbReference type="PROSITE" id="PS50600"/>
    </source>
</evidence>
<dbReference type="GO" id="GO:0006508">
    <property type="term" value="P:proteolysis"/>
    <property type="evidence" value="ECO:0007669"/>
    <property type="project" value="UniProtKB-KW"/>
</dbReference>
<dbReference type="GO" id="GO:0080090">
    <property type="term" value="P:regulation of primary metabolic process"/>
    <property type="evidence" value="ECO:0007669"/>
    <property type="project" value="UniProtKB-ARBA"/>
</dbReference>
<feature type="compositionally biased region" description="Basic and acidic residues" evidence="6">
    <location>
        <begin position="16"/>
        <end position="34"/>
    </location>
</feature>